<dbReference type="InterPro" id="IPR036249">
    <property type="entry name" value="Thioredoxin-like_sf"/>
</dbReference>
<accession>A0A1L6MZH0</accession>
<evidence type="ECO:0000313" key="3">
    <source>
        <dbReference type="EMBL" id="APS00890.1"/>
    </source>
</evidence>
<evidence type="ECO:0000256" key="1">
    <source>
        <dbReference type="ARBA" id="ARBA00007198"/>
    </source>
</evidence>
<dbReference type="AlphaFoldDB" id="A0A1L6MZH0"/>
<proteinExistence type="inferred from homology"/>
<dbReference type="STRING" id="1882918.BCY86_04610"/>
<dbReference type="PROSITE" id="PS51353">
    <property type="entry name" value="ARSC"/>
    <property type="match status" value="1"/>
</dbReference>
<dbReference type="SUPFAM" id="SSF52833">
    <property type="entry name" value="Thioredoxin-like"/>
    <property type="match status" value="1"/>
</dbReference>
<dbReference type="NCBIfam" id="TIGR01617">
    <property type="entry name" value="arsC_related"/>
    <property type="match status" value="1"/>
</dbReference>
<organism evidence="3 4">
    <name type="scientific">Pajaroellobacter abortibovis</name>
    <dbReference type="NCBI Taxonomy" id="1882918"/>
    <lineage>
        <taxon>Bacteria</taxon>
        <taxon>Pseudomonadati</taxon>
        <taxon>Myxococcota</taxon>
        <taxon>Polyangia</taxon>
        <taxon>Polyangiales</taxon>
        <taxon>Polyangiaceae</taxon>
    </lineage>
</organism>
<protein>
    <submittedName>
        <fullName evidence="3">ArsC family transcriptional regulator</fullName>
    </submittedName>
</protein>
<reference evidence="3 4" key="1">
    <citation type="submission" date="2016-08" db="EMBL/GenBank/DDBJ databases">
        <title>Identification and validation of antigenic proteins from Pajaroellobacter abortibovis using de-novo genome sequence assembly and reverse vaccinology.</title>
        <authorList>
            <person name="Welly B.T."/>
            <person name="Miller M.R."/>
            <person name="Stott J.L."/>
            <person name="Blanchard M.T."/>
            <person name="Islas-Trejo A.D."/>
            <person name="O'Rourke S.M."/>
            <person name="Young A.E."/>
            <person name="Medrano J.F."/>
            <person name="Van Eenennaam A.L."/>
        </authorList>
    </citation>
    <scope>NUCLEOTIDE SEQUENCE [LARGE SCALE GENOMIC DNA]</scope>
    <source>
        <strain evidence="3 4">BTF92-0548A/99-0131</strain>
    </source>
</reference>
<dbReference type="InterPro" id="IPR006660">
    <property type="entry name" value="Arsenate_reductase-like"/>
</dbReference>
<dbReference type="RefSeq" id="WP_075277585.1">
    <property type="nucleotide sequence ID" value="NZ_CP016908.1"/>
</dbReference>
<gene>
    <name evidence="3" type="ORF">BCY86_04610</name>
</gene>
<dbReference type="KEGG" id="pabo:BCY86_04610"/>
<keyword evidence="4" id="KW-1185">Reference proteome</keyword>
<comment type="similarity">
    <text evidence="1 2">Belongs to the ArsC family.</text>
</comment>
<evidence type="ECO:0000256" key="2">
    <source>
        <dbReference type="PROSITE-ProRule" id="PRU01282"/>
    </source>
</evidence>
<evidence type="ECO:0000313" key="4">
    <source>
        <dbReference type="Proteomes" id="UP000185544"/>
    </source>
</evidence>
<dbReference type="Proteomes" id="UP000185544">
    <property type="component" value="Chromosome"/>
</dbReference>
<dbReference type="InterPro" id="IPR006504">
    <property type="entry name" value="Tscrpt_reg_Spx/MgsR"/>
</dbReference>
<dbReference type="PANTHER" id="PTHR30041">
    <property type="entry name" value="ARSENATE REDUCTASE"/>
    <property type="match status" value="1"/>
</dbReference>
<dbReference type="Pfam" id="PF03960">
    <property type="entry name" value="ArsC"/>
    <property type="match status" value="1"/>
</dbReference>
<dbReference type="EMBL" id="CP016908">
    <property type="protein sequence ID" value="APS00890.1"/>
    <property type="molecule type" value="Genomic_DNA"/>
</dbReference>
<name>A0A1L6MZH0_9BACT</name>
<dbReference type="OrthoDB" id="9803749at2"/>
<dbReference type="PANTHER" id="PTHR30041:SF8">
    <property type="entry name" value="PROTEIN YFFB"/>
    <property type="match status" value="1"/>
</dbReference>
<sequence>MRTLAKEGDTILLAYTACNTCKKALKWLDAHGIHYSVRSIVQTPPTEKELQEWIPASGINIRKWLNITGQSYRALGKEKIDQADDMQLIKWLSSDGKLVKRPVLVQGNKVLVGFQEDDYNVLFFS</sequence>
<dbReference type="Gene3D" id="3.40.30.10">
    <property type="entry name" value="Glutaredoxin"/>
    <property type="match status" value="1"/>
</dbReference>